<feature type="transmembrane region" description="Helical" evidence="7">
    <location>
        <begin position="382"/>
        <end position="405"/>
    </location>
</feature>
<dbReference type="Pfam" id="PF07690">
    <property type="entry name" value="MFS_1"/>
    <property type="match status" value="1"/>
</dbReference>
<feature type="transmembrane region" description="Helical" evidence="7">
    <location>
        <begin position="217"/>
        <end position="236"/>
    </location>
</feature>
<feature type="region of interest" description="Disordered" evidence="6">
    <location>
        <begin position="1"/>
        <end position="21"/>
    </location>
</feature>
<dbReference type="Gene3D" id="1.20.1720.10">
    <property type="entry name" value="Multidrug resistance protein D"/>
    <property type="match status" value="1"/>
</dbReference>
<evidence type="ECO:0000313" key="9">
    <source>
        <dbReference type="EMBL" id="ADP82730.1"/>
    </source>
</evidence>
<dbReference type="GO" id="GO:0005886">
    <property type="term" value="C:plasma membrane"/>
    <property type="evidence" value="ECO:0007669"/>
    <property type="project" value="UniProtKB-SubCell"/>
</dbReference>
<protein>
    <submittedName>
        <fullName evidence="9">Major facilitator superfamily MFS_1</fullName>
    </submittedName>
</protein>
<dbReference type="RefSeq" id="WP_013425848.1">
    <property type="nucleotide sequence ID" value="NC_014666.1"/>
</dbReference>
<feature type="transmembrane region" description="Helical" evidence="7">
    <location>
        <begin position="327"/>
        <end position="346"/>
    </location>
</feature>
<proteinExistence type="predicted"/>
<feature type="transmembrane region" description="Helical" evidence="7">
    <location>
        <begin position="286"/>
        <end position="307"/>
    </location>
</feature>
<dbReference type="PROSITE" id="PS50850">
    <property type="entry name" value="MFS"/>
    <property type="match status" value="1"/>
</dbReference>
<dbReference type="Proteomes" id="UP000002484">
    <property type="component" value="Chromosome"/>
</dbReference>
<evidence type="ECO:0000256" key="6">
    <source>
        <dbReference type="SAM" id="MobiDB-lite"/>
    </source>
</evidence>
<dbReference type="HOGENOM" id="CLU_000960_28_3_11"/>
<dbReference type="SUPFAM" id="SSF103473">
    <property type="entry name" value="MFS general substrate transporter"/>
    <property type="match status" value="2"/>
</dbReference>
<evidence type="ECO:0000313" key="10">
    <source>
        <dbReference type="Proteomes" id="UP000002484"/>
    </source>
</evidence>
<name>E3IZG0_PSEI1</name>
<dbReference type="PANTHER" id="PTHR42718:SF9">
    <property type="entry name" value="MAJOR FACILITATOR SUPERFAMILY MULTIDRUG TRANSPORTER MFSC"/>
    <property type="match status" value="1"/>
</dbReference>
<feature type="region of interest" description="Disordered" evidence="6">
    <location>
        <begin position="481"/>
        <end position="513"/>
    </location>
</feature>
<sequence length="513" mass="52401">MSAEPGSGPTGPGTALGSQHHVRAPGRGNPTLIFLTLALGAGAYTVLQSMVLPALPTIQRDVHTSQVTVTWLLTAFLLSASIATPILGRLGDLFGKRLMLLIVFTALSVGSLLAGVSNSIGLLIIARVIQGLAGAIFPLSYGIIRDEFPPARVPAAIGLMSAMLGIGSGLGIVLSGPIINAFSWHWLFWFPLMVSVLALVATVFFVPESPVRASGTVNIGAAIALAAWLVALLLGLSQGTSWGWTAPGTLGLFAAAVATFALWAWVENRSAVPLIDLKMMRIPAVWWTNVAALLLGVGMYATFILVPPLMQTPRRIGYGLGASVTQSGLYMLPSTAAMLVTSLYIGRLTSRFGAKPPLVAGCALTAASFGLLIVAHDQPWNFIVMTAIQGIGIGLAFSSMANLIIEAVPIEATGAATGMNSNIRTIGGSIGSGVVASLLASGALPSGYPKESSYSTSMIVLVVATVVAAVAAALVPVVRSRSAGSGPAPEGIVAEPAAPGQLASGQVTAPAAS</sequence>
<evidence type="ECO:0000259" key="8">
    <source>
        <dbReference type="PROSITE" id="PS50850"/>
    </source>
</evidence>
<feature type="transmembrane region" description="Helical" evidence="7">
    <location>
        <begin position="122"/>
        <end position="144"/>
    </location>
</feature>
<keyword evidence="3 7" id="KW-0812">Transmembrane</keyword>
<accession>E3IZG0</accession>
<organism evidence="9 10">
    <name type="scientific">Pseudofrankia inefficax (strain DSM 45817 / CECT 9037 / DDB 130130 / EuI1c)</name>
    <name type="common">Frankia inefficax</name>
    <dbReference type="NCBI Taxonomy" id="298654"/>
    <lineage>
        <taxon>Bacteria</taxon>
        <taxon>Bacillati</taxon>
        <taxon>Actinomycetota</taxon>
        <taxon>Actinomycetes</taxon>
        <taxon>Frankiales</taxon>
        <taxon>Frankiaceae</taxon>
        <taxon>Pseudofrankia</taxon>
    </lineage>
</organism>
<gene>
    <name evidence="9" type="ordered locus">FraEuI1c_4739</name>
</gene>
<feature type="transmembrane region" description="Helical" evidence="7">
    <location>
        <begin position="156"/>
        <end position="180"/>
    </location>
</feature>
<comment type="subcellular location">
    <subcellularLocation>
        <location evidence="1">Cell membrane</location>
        <topology evidence="1">Multi-pass membrane protein</topology>
    </subcellularLocation>
</comment>
<keyword evidence="5 7" id="KW-0472">Membrane</keyword>
<reference evidence="9 10" key="1">
    <citation type="submission" date="2010-10" db="EMBL/GenBank/DDBJ databases">
        <title>Complete sequence of Frankia sp. EuI1c.</title>
        <authorList>
            <consortium name="US DOE Joint Genome Institute"/>
            <person name="Lucas S."/>
            <person name="Copeland A."/>
            <person name="Lapidus A."/>
            <person name="Cheng J.-F."/>
            <person name="Bruce D."/>
            <person name="Goodwin L."/>
            <person name="Pitluck S."/>
            <person name="Chertkov O."/>
            <person name="Detter J.C."/>
            <person name="Han C."/>
            <person name="Tapia R."/>
            <person name="Land M."/>
            <person name="Hauser L."/>
            <person name="Jeffries C."/>
            <person name="Kyrpides N."/>
            <person name="Ivanova N."/>
            <person name="Mikhailova N."/>
            <person name="Beauchemin N."/>
            <person name="Sen A."/>
            <person name="Sur S.A."/>
            <person name="Gtari M."/>
            <person name="Wall L."/>
            <person name="Tisa L."/>
            <person name="Woyke T."/>
        </authorList>
    </citation>
    <scope>NUCLEOTIDE SEQUENCE [LARGE SCALE GENOMIC DNA]</scope>
    <source>
        <strain evidence="10">DSM 45817 / CECT 9037 / EuI1c</strain>
    </source>
</reference>
<feature type="transmembrane region" description="Helical" evidence="7">
    <location>
        <begin position="358"/>
        <end position="376"/>
    </location>
</feature>
<dbReference type="CDD" id="cd17504">
    <property type="entry name" value="MFS_MMR_MDR_like"/>
    <property type="match status" value="1"/>
</dbReference>
<evidence type="ECO:0000256" key="2">
    <source>
        <dbReference type="ARBA" id="ARBA00022448"/>
    </source>
</evidence>
<evidence type="ECO:0000256" key="5">
    <source>
        <dbReference type="ARBA" id="ARBA00023136"/>
    </source>
</evidence>
<keyword evidence="10" id="KW-1185">Reference proteome</keyword>
<feature type="domain" description="Major facilitator superfamily (MFS) profile" evidence="8">
    <location>
        <begin position="33"/>
        <end position="483"/>
    </location>
</feature>
<dbReference type="OrthoDB" id="4484751at2"/>
<evidence type="ECO:0000256" key="7">
    <source>
        <dbReference type="SAM" id="Phobius"/>
    </source>
</evidence>
<feature type="transmembrane region" description="Helical" evidence="7">
    <location>
        <begin position="454"/>
        <end position="475"/>
    </location>
</feature>
<dbReference type="GO" id="GO:0022857">
    <property type="term" value="F:transmembrane transporter activity"/>
    <property type="evidence" value="ECO:0007669"/>
    <property type="project" value="InterPro"/>
</dbReference>
<dbReference type="AlphaFoldDB" id="E3IZG0"/>
<feature type="transmembrane region" description="Helical" evidence="7">
    <location>
        <begin position="186"/>
        <end position="205"/>
    </location>
</feature>
<dbReference type="EMBL" id="CP002299">
    <property type="protein sequence ID" value="ADP82730.1"/>
    <property type="molecule type" value="Genomic_DNA"/>
</dbReference>
<feature type="transmembrane region" description="Helical" evidence="7">
    <location>
        <begin position="426"/>
        <end position="448"/>
    </location>
</feature>
<feature type="transmembrane region" description="Helical" evidence="7">
    <location>
        <begin position="242"/>
        <end position="266"/>
    </location>
</feature>
<dbReference type="InParanoid" id="E3IZG0"/>
<keyword evidence="4 7" id="KW-1133">Transmembrane helix</keyword>
<dbReference type="InterPro" id="IPR011701">
    <property type="entry name" value="MFS"/>
</dbReference>
<evidence type="ECO:0000256" key="4">
    <source>
        <dbReference type="ARBA" id="ARBA00022989"/>
    </source>
</evidence>
<dbReference type="InterPro" id="IPR036259">
    <property type="entry name" value="MFS_trans_sf"/>
</dbReference>
<dbReference type="Gene3D" id="1.20.1250.20">
    <property type="entry name" value="MFS general substrate transporter like domains"/>
    <property type="match status" value="1"/>
</dbReference>
<feature type="transmembrane region" description="Helical" evidence="7">
    <location>
        <begin position="98"/>
        <end position="116"/>
    </location>
</feature>
<evidence type="ECO:0000256" key="1">
    <source>
        <dbReference type="ARBA" id="ARBA00004651"/>
    </source>
</evidence>
<dbReference type="Pfam" id="PF13347">
    <property type="entry name" value="MFS_2"/>
    <property type="match status" value="1"/>
</dbReference>
<dbReference type="STRING" id="298654.FraEuI1c_4739"/>
<dbReference type="PANTHER" id="PTHR42718">
    <property type="entry name" value="MAJOR FACILITATOR SUPERFAMILY MULTIDRUG TRANSPORTER MFSC"/>
    <property type="match status" value="1"/>
</dbReference>
<dbReference type="InterPro" id="IPR020846">
    <property type="entry name" value="MFS_dom"/>
</dbReference>
<feature type="transmembrane region" description="Helical" evidence="7">
    <location>
        <begin position="32"/>
        <end position="55"/>
    </location>
</feature>
<dbReference type="KEGG" id="fri:FraEuI1c_4739"/>
<keyword evidence="2" id="KW-0813">Transport</keyword>
<evidence type="ECO:0000256" key="3">
    <source>
        <dbReference type="ARBA" id="ARBA00022692"/>
    </source>
</evidence>
<feature type="transmembrane region" description="Helical" evidence="7">
    <location>
        <begin position="67"/>
        <end position="86"/>
    </location>
</feature>
<dbReference type="eggNOG" id="COG2814">
    <property type="taxonomic scope" value="Bacteria"/>
</dbReference>